<reference evidence="5 6" key="1">
    <citation type="journal article" date="2018" name="Nat. Genet.">
        <title>The Rosa genome provides new insights in the design of modern roses.</title>
        <authorList>
            <person name="Bendahmane M."/>
        </authorList>
    </citation>
    <scope>NUCLEOTIDE SEQUENCE [LARGE SCALE GENOMIC DNA]</scope>
    <source>
        <strain evidence="6">cv. Old Blush</strain>
    </source>
</reference>
<dbReference type="GO" id="GO:0004555">
    <property type="term" value="F:alpha,alpha-trehalase activity"/>
    <property type="evidence" value="ECO:0007669"/>
    <property type="project" value="UniProtKB-EC"/>
</dbReference>
<dbReference type="InterPro" id="IPR012341">
    <property type="entry name" value="6hp_glycosidase-like_sf"/>
</dbReference>
<dbReference type="EMBL" id="PDCK01000044">
    <property type="protein sequence ID" value="PRQ23435.1"/>
    <property type="molecule type" value="Genomic_DNA"/>
</dbReference>
<dbReference type="Gene3D" id="1.50.10.10">
    <property type="match status" value="1"/>
</dbReference>
<organism evidence="5 6">
    <name type="scientific">Rosa chinensis</name>
    <name type="common">China rose</name>
    <dbReference type="NCBI Taxonomy" id="74649"/>
    <lineage>
        <taxon>Eukaryota</taxon>
        <taxon>Viridiplantae</taxon>
        <taxon>Streptophyta</taxon>
        <taxon>Embryophyta</taxon>
        <taxon>Tracheophyta</taxon>
        <taxon>Spermatophyta</taxon>
        <taxon>Magnoliopsida</taxon>
        <taxon>eudicotyledons</taxon>
        <taxon>Gunneridae</taxon>
        <taxon>Pentapetalae</taxon>
        <taxon>rosids</taxon>
        <taxon>fabids</taxon>
        <taxon>Rosales</taxon>
        <taxon>Rosaceae</taxon>
        <taxon>Rosoideae</taxon>
        <taxon>Rosoideae incertae sedis</taxon>
        <taxon>Rosa</taxon>
    </lineage>
</organism>
<keyword evidence="6" id="KW-1185">Reference proteome</keyword>
<dbReference type="SUPFAM" id="SSF48208">
    <property type="entry name" value="Six-hairpin glycosidases"/>
    <property type="match status" value="1"/>
</dbReference>
<evidence type="ECO:0000313" key="6">
    <source>
        <dbReference type="Proteomes" id="UP000238479"/>
    </source>
</evidence>
<keyword evidence="5" id="KW-0326">Glycosidase</keyword>
<comment type="caution">
    <text evidence="5">The sequence shown here is derived from an EMBL/GenBank/DDBJ whole genome shotgun (WGS) entry which is preliminary data.</text>
</comment>
<dbReference type="Pfam" id="PF01204">
    <property type="entry name" value="Trehalase"/>
    <property type="match status" value="1"/>
</dbReference>
<name>A0A2P6PNC6_ROSCH</name>
<comment type="similarity">
    <text evidence="1">Belongs to the glycosyl hydrolase 37 family.</text>
</comment>
<keyword evidence="5" id="KW-0378">Hydrolase</keyword>
<evidence type="ECO:0000256" key="4">
    <source>
        <dbReference type="ARBA" id="ARBA00031637"/>
    </source>
</evidence>
<dbReference type="InterPro" id="IPR001661">
    <property type="entry name" value="Glyco_hydro_37"/>
</dbReference>
<evidence type="ECO:0000313" key="5">
    <source>
        <dbReference type="EMBL" id="PRQ23435.1"/>
    </source>
</evidence>
<dbReference type="Proteomes" id="UP000238479">
    <property type="component" value="Chromosome 6"/>
</dbReference>
<dbReference type="GO" id="GO:0005993">
    <property type="term" value="P:trehalose catabolic process"/>
    <property type="evidence" value="ECO:0007669"/>
    <property type="project" value="TreeGrafter"/>
</dbReference>
<accession>A0A2P6PNC6</accession>
<proteinExistence type="inferred from homology"/>
<dbReference type="InterPro" id="IPR008928">
    <property type="entry name" value="6-hairpin_glycosidase_sf"/>
</dbReference>
<dbReference type="Gramene" id="PRQ23435">
    <property type="protein sequence ID" value="PRQ23435"/>
    <property type="gene ID" value="RchiOBHm_Chr6g0261321"/>
</dbReference>
<dbReference type="AlphaFoldDB" id="A0A2P6PNC6"/>
<evidence type="ECO:0000256" key="3">
    <source>
        <dbReference type="ARBA" id="ARBA00030473"/>
    </source>
</evidence>
<dbReference type="EC" id="3.2.1.28" evidence="2"/>
<evidence type="ECO:0000256" key="2">
    <source>
        <dbReference type="ARBA" id="ARBA00012757"/>
    </source>
</evidence>
<protein>
    <recommendedName>
        <fullName evidence="2">alpha,alpha-trehalase</fullName>
        <ecNumber evidence="2">3.2.1.28</ecNumber>
    </recommendedName>
    <alternativeName>
        <fullName evidence="3">Alpha,alpha-trehalase</fullName>
    </alternativeName>
    <alternativeName>
        <fullName evidence="4">Alpha,alpha-trehalose glucohydrolase</fullName>
    </alternativeName>
</protein>
<dbReference type="PANTHER" id="PTHR23403:SF1">
    <property type="entry name" value="TREHALASE"/>
    <property type="match status" value="1"/>
</dbReference>
<gene>
    <name evidence="5" type="ORF">RchiOBHm_Chr6g0261321</name>
</gene>
<evidence type="ECO:0000256" key="1">
    <source>
        <dbReference type="ARBA" id="ARBA00005615"/>
    </source>
</evidence>
<sequence length="101" mass="11527">MSKFGEFLIWEKSIALSNSKAVAISQGKPSNFVELSIPRDFPNDWDPIQHMIAEGLARSGSKEAKLVGEDIAVRWIRTNYKAYKKTGVMHEKYDVEEYGEF</sequence>
<dbReference type="STRING" id="74649.A0A2P6PNC6"/>
<dbReference type="PANTHER" id="PTHR23403">
    <property type="entry name" value="TREHALASE"/>
    <property type="match status" value="1"/>
</dbReference>